<evidence type="ECO:0000256" key="7">
    <source>
        <dbReference type="SAM" id="MobiDB-lite"/>
    </source>
</evidence>
<dbReference type="InterPro" id="IPR036259">
    <property type="entry name" value="MFS_trans_sf"/>
</dbReference>
<keyword evidence="3" id="KW-0813">Transport</keyword>
<dbReference type="InterPro" id="IPR050930">
    <property type="entry name" value="MFS_Vesicular_Transporter"/>
</dbReference>
<dbReference type="PANTHER" id="PTHR23506">
    <property type="entry name" value="GH10249P"/>
    <property type="match status" value="1"/>
</dbReference>
<dbReference type="Pfam" id="PF07690">
    <property type="entry name" value="MFS_1"/>
    <property type="match status" value="2"/>
</dbReference>
<dbReference type="Gene3D" id="1.20.1250.20">
    <property type="entry name" value="MFS general substrate transporter like domains"/>
    <property type="match status" value="2"/>
</dbReference>
<proteinExistence type="inferred from homology"/>
<feature type="transmembrane region" description="Helical" evidence="8">
    <location>
        <begin position="304"/>
        <end position="323"/>
    </location>
</feature>
<dbReference type="PRINTS" id="PR01035">
    <property type="entry name" value="TCRTETA"/>
</dbReference>
<keyword evidence="5 8" id="KW-1133">Transmembrane helix</keyword>
<feature type="transmembrane region" description="Helical" evidence="8">
    <location>
        <begin position="92"/>
        <end position="112"/>
    </location>
</feature>
<accession>A0A7S2T921</accession>
<evidence type="ECO:0000256" key="5">
    <source>
        <dbReference type="ARBA" id="ARBA00022989"/>
    </source>
</evidence>
<dbReference type="PANTHER" id="PTHR23506:SF26">
    <property type="entry name" value="MFS-TYPE TRANSPORTER SLC18B1"/>
    <property type="match status" value="1"/>
</dbReference>
<feature type="transmembrane region" description="Helical" evidence="8">
    <location>
        <begin position="441"/>
        <end position="465"/>
    </location>
</feature>
<feature type="transmembrane region" description="Helical" evidence="8">
    <location>
        <begin position="218"/>
        <end position="238"/>
    </location>
</feature>
<comment type="subcellular location">
    <subcellularLocation>
        <location evidence="1">Membrane</location>
        <topology evidence="1">Multi-pass membrane protein</topology>
    </subcellularLocation>
</comment>
<reference evidence="10" key="1">
    <citation type="submission" date="2021-01" db="EMBL/GenBank/DDBJ databases">
        <authorList>
            <person name="Corre E."/>
            <person name="Pelletier E."/>
            <person name="Niang G."/>
            <person name="Scheremetjew M."/>
            <person name="Finn R."/>
            <person name="Kale V."/>
            <person name="Holt S."/>
            <person name="Cochrane G."/>
            <person name="Meng A."/>
            <person name="Brown T."/>
            <person name="Cohen L."/>
        </authorList>
    </citation>
    <scope>NUCLEOTIDE SEQUENCE</scope>
    <source>
        <strain evidence="10">RCC2335</strain>
    </source>
</reference>
<gene>
    <name evidence="10" type="ORF">CROS1312_LOCUS473</name>
</gene>
<feature type="domain" description="Major facilitator superfamily (MFS) profile" evidence="9">
    <location>
        <begin position="58"/>
        <end position="474"/>
    </location>
</feature>
<dbReference type="InterPro" id="IPR020846">
    <property type="entry name" value="MFS_dom"/>
</dbReference>
<evidence type="ECO:0000256" key="3">
    <source>
        <dbReference type="ARBA" id="ARBA00022448"/>
    </source>
</evidence>
<dbReference type="SUPFAM" id="SSF103473">
    <property type="entry name" value="MFS general substrate transporter"/>
    <property type="match status" value="1"/>
</dbReference>
<feature type="region of interest" description="Disordered" evidence="7">
    <location>
        <begin position="1"/>
        <end position="41"/>
    </location>
</feature>
<dbReference type="InterPro" id="IPR001958">
    <property type="entry name" value="Tet-R_TetA/multi-R_MdtG-like"/>
</dbReference>
<dbReference type="EMBL" id="HBHM01000628">
    <property type="protein sequence ID" value="CAD9721207.1"/>
    <property type="molecule type" value="Transcribed_RNA"/>
</dbReference>
<dbReference type="PROSITE" id="PS50850">
    <property type="entry name" value="MFS"/>
    <property type="match status" value="1"/>
</dbReference>
<dbReference type="GO" id="GO:0022857">
    <property type="term" value="F:transmembrane transporter activity"/>
    <property type="evidence" value="ECO:0007669"/>
    <property type="project" value="InterPro"/>
</dbReference>
<comment type="similarity">
    <text evidence="2">Belongs to the major facilitator superfamily. Vesicular transporter family.</text>
</comment>
<dbReference type="GO" id="GO:0016020">
    <property type="term" value="C:membrane"/>
    <property type="evidence" value="ECO:0007669"/>
    <property type="project" value="UniProtKB-SubCell"/>
</dbReference>
<evidence type="ECO:0000256" key="4">
    <source>
        <dbReference type="ARBA" id="ARBA00022692"/>
    </source>
</evidence>
<evidence type="ECO:0000313" key="10">
    <source>
        <dbReference type="EMBL" id="CAD9721207.1"/>
    </source>
</evidence>
<protein>
    <recommendedName>
        <fullName evidence="9">Major facilitator superfamily (MFS) profile domain-containing protein</fullName>
    </recommendedName>
</protein>
<evidence type="ECO:0000256" key="2">
    <source>
        <dbReference type="ARBA" id="ARBA00006829"/>
    </source>
</evidence>
<name>A0A7S2T921_9CHLO</name>
<keyword evidence="6 8" id="KW-0472">Membrane</keyword>
<feature type="transmembrane region" description="Helical" evidence="8">
    <location>
        <begin position="59"/>
        <end position="80"/>
    </location>
</feature>
<feature type="transmembrane region" description="Helical" evidence="8">
    <location>
        <begin position="153"/>
        <end position="177"/>
    </location>
</feature>
<organism evidence="10">
    <name type="scientific">Chloropicon roscoffensis</name>
    <dbReference type="NCBI Taxonomy" id="1461544"/>
    <lineage>
        <taxon>Eukaryota</taxon>
        <taxon>Viridiplantae</taxon>
        <taxon>Chlorophyta</taxon>
        <taxon>Chloropicophyceae</taxon>
        <taxon>Chloropicales</taxon>
        <taxon>Chloropicaceae</taxon>
        <taxon>Chloropicon</taxon>
    </lineage>
</organism>
<dbReference type="AlphaFoldDB" id="A0A7S2T921"/>
<evidence type="ECO:0000256" key="1">
    <source>
        <dbReference type="ARBA" id="ARBA00004141"/>
    </source>
</evidence>
<evidence type="ECO:0000259" key="9">
    <source>
        <dbReference type="PROSITE" id="PS50850"/>
    </source>
</evidence>
<evidence type="ECO:0000256" key="8">
    <source>
        <dbReference type="SAM" id="Phobius"/>
    </source>
</evidence>
<evidence type="ECO:0000256" key="6">
    <source>
        <dbReference type="ARBA" id="ARBA00023136"/>
    </source>
</evidence>
<sequence length="493" mass="52005">MIKRLFRGRGGKEADEEPFAAASPGPTVLTTPNLGNGDDDDDRDDLAQRLFTRENTRTLAAFFMFIFSSGAFMSIITPFLPLELARCGADSALVGLVFSAYPLSNLLAVPVSTRLCSALGRPRAFILGASIEALFGIAFGYAHALVPAAALKWLYLCIRFVQGLGSSIAYTALIGWVSETFRDRLATLLGFQEAVGGIGLILGPSLGGLLYGLGGVPLPLVTFSVIVLVSLPPLFLAMSSVRVEPDLMAGDADSTSSDPEISVSDLVNVSTANSTSVTLIAAIGFGFVAPVAAPHFQQVLSPKITPAEVGLLLAIPALLYAVLSPASGMLSETWFGYKGTMASGITCLLLGFLLFGPLRLFGLEPYTKGMWLDQVVSLVLLGSGAAFAFVPALPDMQLSVRHLGPDATNAIAGFFNGMYCLGEATGPLVAGLKDFISFDRVCLMISFVHAAYLAVAAYWCVSAWLCRSAIRKAKGHKDEGGEEDRSGARAPLL</sequence>
<feature type="transmembrane region" description="Helical" evidence="8">
    <location>
        <begin position="272"/>
        <end position="292"/>
    </location>
</feature>
<feature type="transmembrane region" description="Helical" evidence="8">
    <location>
        <begin position="375"/>
        <end position="393"/>
    </location>
</feature>
<dbReference type="InterPro" id="IPR011701">
    <property type="entry name" value="MFS"/>
</dbReference>
<feature type="transmembrane region" description="Helical" evidence="8">
    <location>
        <begin position="124"/>
        <end position="141"/>
    </location>
</feature>
<feature type="transmembrane region" description="Helical" evidence="8">
    <location>
        <begin position="335"/>
        <end position="355"/>
    </location>
</feature>
<keyword evidence="4 8" id="KW-0812">Transmembrane</keyword>